<evidence type="ECO:0000256" key="6">
    <source>
        <dbReference type="ARBA" id="ARBA00047615"/>
    </source>
</evidence>
<dbReference type="GO" id="GO:0006220">
    <property type="term" value="P:pyrimidine nucleotide metabolic process"/>
    <property type="evidence" value="ECO:0007669"/>
    <property type="project" value="UniProtKB-UniRule"/>
</dbReference>
<evidence type="ECO:0000313" key="11">
    <source>
        <dbReference type="Proteomes" id="UP000177876"/>
    </source>
</evidence>
<dbReference type="GO" id="GO:0005829">
    <property type="term" value="C:cytosol"/>
    <property type="evidence" value="ECO:0007669"/>
    <property type="project" value="TreeGrafter"/>
</dbReference>
<dbReference type="AlphaFoldDB" id="A0A1F2WU08"/>
<dbReference type="NCBIfam" id="TIGR00017">
    <property type="entry name" value="cmk"/>
    <property type="match status" value="1"/>
</dbReference>
<accession>A0A1F2WU08</accession>
<dbReference type="CDD" id="cd02020">
    <property type="entry name" value="CMPK"/>
    <property type="match status" value="1"/>
</dbReference>
<dbReference type="InterPro" id="IPR011994">
    <property type="entry name" value="Cytidylate_kinase_dom"/>
</dbReference>
<dbReference type="SUPFAM" id="SSF52540">
    <property type="entry name" value="P-loop containing nucleoside triphosphate hydrolases"/>
    <property type="match status" value="1"/>
</dbReference>
<reference evidence="10 11" key="1">
    <citation type="journal article" date="2016" name="Nat. Commun.">
        <title>Thousands of microbial genomes shed light on interconnected biogeochemical processes in an aquifer system.</title>
        <authorList>
            <person name="Anantharaman K."/>
            <person name="Brown C.T."/>
            <person name="Hug L.A."/>
            <person name="Sharon I."/>
            <person name="Castelle C.J."/>
            <person name="Probst A.J."/>
            <person name="Thomas B.C."/>
            <person name="Singh A."/>
            <person name="Wilkins M.J."/>
            <person name="Karaoz U."/>
            <person name="Brodie E.L."/>
            <person name="Williams K.H."/>
            <person name="Hubbard S.S."/>
            <person name="Banfield J.F."/>
        </authorList>
    </citation>
    <scope>NUCLEOTIDE SEQUENCE [LARGE SCALE GENOMIC DNA]</scope>
</reference>
<dbReference type="Proteomes" id="UP000177876">
    <property type="component" value="Unassembled WGS sequence"/>
</dbReference>
<feature type="domain" description="Cytidylate kinase" evidence="9">
    <location>
        <begin position="11"/>
        <end position="227"/>
    </location>
</feature>
<keyword evidence="4 8" id="KW-0418">Kinase</keyword>
<keyword evidence="5 8" id="KW-0067">ATP-binding</keyword>
<evidence type="ECO:0000256" key="2">
    <source>
        <dbReference type="ARBA" id="ARBA00022679"/>
    </source>
</evidence>
<dbReference type="EMBL" id="MELK01000004">
    <property type="protein sequence ID" value="OFW60384.1"/>
    <property type="molecule type" value="Genomic_DNA"/>
</dbReference>
<dbReference type="Gene3D" id="3.40.50.300">
    <property type="entry name" value="P-loop containing nucleotide triphosphate hydrolases"/>
    <property type="match status" value="1"/>
</dbReference>
<dbReference type="STRING" id="1797197.A2Y75_08495"/>
<evidence type="ECO:0000256" key="7">
    <source>
        <dbReference type="ARBA" id="ARBA00048478"/>
    </source>
</evidence>
<comment type="subcellular location">
    <subcellularLocation>
        <location evidence="8">Cytoplasm</location>
    </subcellularLocation>
</comment>
<comment type="caution">
    <text evidence="10">The sequence shown here is derived from an EMBL/GenBank/DDBJ whole genome shotgun (WGS) entry which is preliminary data.</text>
</comment>
<comment type="catalytic activity">
    <reaction evidence="7 8">
        <text>CMP + ATP = CDP + ADP</text>
        <dbReference type="Rhea" id="RHEA:11600"/>
        <dbReference type="ChEBI" id="CHEBI:30616"/>
        <dbReference type="ChEBI" id="CHEBI:58069"/>
        <dbReference type="ChEBI" id="CHEBI:60377"/>
        <dbReference type="ChEBI" id="CHEBI:456216"/>
        <dbReference type="EC" id="2.7.4.25"/>
    </reaction>
</comment>
<dbReference type="GO" id="GO:0036431">
    <property type="term" value="F:dCMP kinase activity"/>
    <property type="evidence" value="ECO:0007669"/>
    <property type="project" value="InterPro"/>
</dbReference>
<evidence type="ECO:0000256" key="5">
    <source>
        <dbReference type="ARBA" id="ARBA00022840"/>
    </source>
</evidence>
<keyword evidence="3 8" id="KW-0547">Nucleotide-binding</keyword>
<dbReference type="GO" id="GO:0005524">
    <property type="term" value="F:ATP binding"/>
    <property type="evidence" value="ECO:0007669"/>
    <property type="project" value="UniProtKB-UniRule"/>
</dbReference>
<name>A0A1F2WU08_9ACTN</name>
<dbReference type="InterPro" id="IPR027417">
    <property type="entry name" value="P-loop_NTPase"/>
</dbReference>
<gene>
    <name evidence="8" type="primary">cmk</name>
    <name evidence="10" type="ORF">A2Y75_08495</name>
</gene>
<dbReference type="HAMAP" id="MF_00238">
    <property type="entry name" value="Cytidyl_kinase_type1"/>
    <property type="match status" value="1"/>
</dbReference>
<evidence type="ECO:0000259" key="9">
    <source>
        <dbReference type="Pfam" id="PF02224"/>
    </source>
</evidence>
<evidence type="ECO:0000313" key="10">
    <source>
        <dbReference type="EMBL" id="OFW60384.1"/>
    </source>
</evidence>
<comment type="catalytic activity">
    <reaction evidence="6 8">
        <text>dCMP + ATP = dCDP + ADP</text>
        <dbReference type="Rhea" id="RHEA:25094"/>
        <dbReference type="ChEBI" id="CHEBI:30616"/>
        <dbReference type="ChEBI" id="CHEBI:57566"/>
        <dbReference type="ChEBI" id="CHEBI:58593"/>
        <dbReference type="ChEBI" id="CHEBI:456216"/>
        <dbReference type="EC" id="2.7.4.25"/>
    </reaction>
</comment>
<feature type="binding site" evidence="8">
    <location>
        <begin position="15"/>
        <end position="23"/>
    </location>
    <ligand>
        <name>ATP</name>
        <dbReference type="ChEBI" id="CHEBI:30616"/>
    </ligand>
</feature>
<evidence type="ECO:0000256" key="4">
    <source>
        <dbReference type="ARBA" id="ARBA00022777"/>
    </source>
</evidence>
<dbReference type="PANTHER" id="PTHR21299">
    <property type="entry name" value="CYTIDYLATE KINASE/PANTOATE-BETA-ALANINE LIGASE"/>
    <property type="match status" value="1"/>
</dbReference>
<protein>
    <recommendedName>
        <fullName evidence="8">Cytidylate kinase</fullName>
        <shortName evidence="8">CK</shortName>
        <ecNumber evidence="8">2.7.4.25</ecNumber>
    </recommendedName>
    <alternativeName>
        <fullName evidence="8">Cytidine monophosphate kinase</fullName>
        <shortName evidence="8">CMP kinase</shortName>
    </alternativeName>
</protein>
<keyword evidence="2 8" id="KW-0808">Transferase</keyword>
<dbReference type="GO" id="GO:0036430">
    <property type="term" value="F:CMP kinase activity"/>
    <property type="evidence" value="ECO:0007669"/>
    <property type="project" value="RHEA"/>
</dbReference>
<dbReference type="GO" id="GO:0015949">
    <property type="term" value="P:nucleobase-containing small molecule interconversion"/>
    <property type="evidence" value="ECO:0007669"/>
    <property type="project" value="TreeGrafter"/>
</dbReference>
<dbReference type="PANTHER" id="PTHR21299:SF2">
    <property type="entry name" value="CYTIDYLATE KINASE"/>
    <property type="match status" value="1"/>
</dbReference>
<dbReference type="EC" id="2.7.4.25" evidence="8"/>
<evidence type="ECO:0000256" key="3">
    <source>
        <dbReference type="ARBA" id="ARBA00022741"/>
    </source>
</evidence>
<comment type="similarity">
    <text evidence="1 8">Belongs to the cytidylate kinase family. Type 1 subfamily.</text>
</comment>
<sequence>MKNNRYAGVIIAIDGPAGAGKSTVAQKLASQLGLNYLDTGALYRAVTLLALRNHVELEDEKQLARLARDMKLAVDHRDGKRPPDRVYIDGEDVTKAIRSNEVSEKVSRVSSHRAVRSQLVKKQCAMAEGGGIVVEGRDIGTVVFPQADLKFYVTASANERAKRRYEEMKKEGHGVSLQSIEREIIRRDHQDSTRTTNPLKQASDAVLIDTTGKSIAEVLGILANIVREHLGRAGNDIEA</sequence>
<dbReference type="Pfam" id="PF02224">
    <property type="entry name" value="Cytidylate_kin"/>
    <property type="match status" value="1"/>
</dbReference>
<dbReference type="InterPro" id="IPR003136">
    <property type="entry name" value="Cytidylate_kin"/>
</dbReference>
<proteinExistence type="inferred from homology"/>
<keyword evidence="8" id="KW-0963">Cytoplasm</keyword>
<evidence type="ECO:0000256" key="8">
    <source>
        <dbReference type="HAMAP-Rule" id="MF_00238"/>
    </source>
</evidence>
<evidence type="ECO:0000256" key="1">
    <source>
        <dbReference type="ARBA" id="ARBA00009427"/>
    </source>
</evidence>
<organism evidence="10 11">
    <name type="scientific">Candidatus Solincola sediminis</name>
    <dbReference type="NCBI Taxonomy" id="1797199"/>
    <lineage>
        <taxon>Bacteria</taxon>
        <taxon>Bacillati</taxon>
        <taxon>Actinomycetota</taxon>
        <taxon>Candidatus Geothermincolia</taxon>
        <taxon>Candidatus Geothermincolales</taxon>
        <taxon>Candidatus Geothermincolaceae</taxon>
        <taxon>Candidatus Solincola</taxon>
    </lineage>
</organism>